<name>A0A6J5Q6E6_9CAUD</name>
<proteinExistence type="predicted"/>
<organism evidence="1">
    <name type="scientific">uncultured Caudovirales phage</name>
    <dbReference type="NCBI Taxonomy" id="2100421"/>
    <lineage>
        <taxon>Viruses</taxon>
        <taxon>Duplodnaviria</taxon>
        <taxon>Heunggongvirae</taxon>
        <taxon>Uroviricota</taxon>
        <taxon>Caudoviricetes</taxon>
        <taxon>Peduoviridae</taxon>
        <taxon>Maltschvirus</taxon>
        <taxon>Maltschvirus maltsch</taxon>
    </lineage>
</organism>
<accession>A0A6J5Q6E6</accession>
<protein>
    <submittedName>
        <fullName evidence="1">Uncharacterized protein</fullName>
    </submittedName>
</protein>
<gene>
    <name evidence="1" type="ORF">UFOVP972_116</name>
</gene>
<reference evidence="1" key="1">
    <citation type="submission" date="2020-05" db="EMBL/GenBank/DDBJ databases">
        <authorList>
            <person name="Chiriac C."/>
            <person name="Salcher M."/>
            <person name="Ghai R."/>
            <person name="Kavagutti S V."/>
        </authorList>
    </citation>
    <scope>NUCLEOTIDE SEQUENCE</scope>
</reference>
<sequence>MEFIETYHQESDQTIPIPELEIHPGEEMEDFLQRERPLVIRAMAVALTLMIEFDTDTMPCFVIKDTNSVFNVHRTEAVYSVDRCIEYFEEIEDYEKCIKLTKLKEEL</sequence>
<evidence type="ECO:0000313" key="1">
    <source>
        <dbReference type="EMBL" id="CAB4175134.1"/>
    </source>
</evidence>
<dbReference type="EMBL" id="LR796923">
    <property type="protein sequence ID" value="CAB4175134.1"/>
    <property type="molecule type" value="Genomic_DNA"/>
</dbReference>